<protein>
    <recommendedName>
        <fullName evidence="1">DUF4097 domain-containing protein</fullName>
    </recommendedName>
</protein>
<feature type="domain" description="DUF4097" evidence="1">
    <location>
        <begin position="88"/>
        <end position="226"/>
    </location>
</feature>
<organism evidence="2 3">
    <name type="scientific">Blautia parvula</name>
    <dbReference type="NCBI Taxonomy" id="2877527"/>
    <lineage>
        <taxon>Bacteria</taxon>
        <taxon>Bacillati</taxon>
        <taxon>Bacillota</taxon>
        <taxon>Clostridia</taxon>
        <taxon>Lachnospirales</taxon>
        <taxon>Lachnospiraceae</taxon>
        <taxon>Blautia</taxon>
    </lineage>
</organism>
<dbReference type="Gene3D" id="2.160.20.120">
    <property type="match status" value="1"/>
</dbReference>
<evidence type="ECO:0000259" key="1">
    <source>
        <dbReference type="Pfam" id="PF13349"/>
    </source>
</evidence>
<name>A0ABQ0BNK7_9FIRM</name>
<evidence type="ECO:0000313" key="3">
    <source>
        <dbReference type="Proteomes" id="UP001600941"/>
    </source>
</evidence>
<gene>
    <name evidence="2" type="ORF">K340107D12_09410</name>
</gene>
<accession>A0ABQ0BNK7</accession>
<sequence length="289" mass="31810">MKKFTKFCLITALVLAVVGGALFLSGLVMGATWEGVATAAENGINWIPFKSWMRYDNDYEFTESLDNIKDTLKGKADKEFEFDADQVRELDVDTKYAYVSVIRSSDKNKIRVRVYSNKDKVNFDEDDGRLSVERSYRRRSIEKYPIQIEIPKDKKFEEAELHIGAGALEVQDLEAEKLTMYVGAGSAETTGIIRADEAELGAGMGTMDIAFIEFNTGSLDCGMGTVNARLAGKRQDYSTDIDCGLGSVNVGSESHSGVSSLRTGDSNAPKYLEIECGMGSVDILFENGD</sequence>
<dbReference type="Pfam" id="PF13349">
    <property type="entry name" value="DUF4097"/>
    <property type="match status" value="1"/>
</dbReference>
<dbReference type="InterPro" id="IPR025164">
    <property type="entry name" value="Toastrack_DUF4097"/>
</dbReference>
<comment type="caution">
    <text evidence="2">The sequence shown here is derived from an EMBL/GenBank/DDBJ whole genome shotgun (WGS) entry which is preliminary data.</text>
</comment>
<dbReference type="EMBL" id="BAABZQ010000001">
    <property type="protein sequence ID" value="GAA6498125.1"/>
    <property type="molecule type" value="Genomic_DNA"/>
</dbReference>
<dbReference type="RefSeq" id="WP_227212252.1">
    <property type="nucleotide sequence ID" value="NZ_BAABZQ010000001.1"/>
</dbReference>
<reference evidence="2 3" key="1">
    <citation type="submission" date="2024-04" db="EMBL/GenBank/DDBJ databases">
        <title>Defined microbial consortia suppress multidrug-resistant proinflammatory Enterobacteriaceae via ecological control.</title>
        <authorList>
            <person name="Furuichi M."/>
            <person name="Kawaguchi T."/>
            <person name="Pust M."/>
            <person name="Yasuma K."/>
            <person name="Plichta D."/>
            <person name="Hasegawa N."/>
            <person name="Ohya T."/>
            <person name="Bhattarai S."/>
            <person name="Sasajima S."/>
            <person name="Aoto Y."/>
            <person name="Tuganbaev T."/>
            <person name="Yaginuma M."/>
            <person name="Ueda M."/>
            <person name="Okahashi N."/>
            <person name="Amafuji K."/>
            <person name="Kiridooshi Y."/>
            <person name="Sugita K."/>
            <person name="Strazar M."/>
            <person name="Skelly A."/>
            <person name="Suda W."/>
            <person name="Hattori M."/>
            <person name="Nakamoto N."/>
            <person name="Caballero S."/>
            <person name="Norman J."/>
            <person name="Olle B."/>
            <person name="Tanoue T."/>
            <person name="Arita M."/>
            <person name="Bucci V."/>
            <person name="Atarashi K."/>
            <person name="Xavier R."/>
            <person name="Honda K."/>
        </authorList>
    </citation>
    <scope>NUCLEOTIDE SEQUENCE [LARGE SCALE GENOMIC DNA]</scope>
    <source>
        <strain evidence="3">k34-0107-D12</strain>
    </source>
</reference>
<dbReference type="Proteomes" id="UP001600941">
    <property type="component" value="Unassembled WGS sequence"/>
</dbReference>
<evidence type="ECO:0000313" key="2">
    <source>
        <dbReference type="EMBL" id="GAA6498125.1"/>
    </source>
</evidence>
<proteinExistence type="predicted"/>
<keyword evidence="3" id="KW-1185">Reference proteome</keyword>